<evidence type="ECO:0000256" key="11">
    <source>
        <dbReference type="PROSITE-ProRule" id="PRU01360"/>
    </source>
</evidence>
<dbReference type="PROSITE" id="PS52016">
    <property type="entry name" value="TONB_DEPENDENT_REC_3"/>
    <property type="match status" value="1"/>
</dbReference>
<keyword evidence="15" id="KW-0675">Receptor</keyword>
<sequence length="815" mass="89914">MSHFGCNTRSTLTPLAAALILAGATQSPGALGQELVLEEIVVTAQRRQTMLQDTPIAVTAFNTEKIVDLGIYDVSDIGGLAPNTNIQKQPSSNSNMSIYIRGVGSGETSLMVDPKTSFYLDGVYMSKTVGAVFDIVDLESVEVLRGPQGTLFGRNSTGGALNVTTVKPTGELGFKAEANFGNDGYQRTALSLDLPRVGMMSAKISGMIMEYDGWAENDFPGQERDMASEDNEAYRIALRFEPMDSLTIDYVYDRTNNAGVPTPFQITKVKDSLYNGFTTTPFPFTFLGGSLYQDMAATVGDPDKRREDYTLDAVTEEWLDVKGNTLTVAWEFDSFLLKYIFADRDTNSGYGSTDLDGGAYIARDLLYGGGFPVPTPGFHATIDKGFIELTTNELQLIGDAFDDRLQYTVGYYQYKEEIYQSNPQTFSLPIQFFLGAGFDDAYVAAGLCNDIPGAGLVCQGTQRLPFPFPFPEADPNLNGQVDFIYGQKTESWAVYTQGTYALTDRLDLTAGVRYTEDDREGFLFNESIGQSSFDERFTNSGTWDNVSYLATLSYELMDSVNIYGTYSTGYNSGGFNSRASTFSSWQTPYDEEELFSYELGLKSDWFGSRVRLNAALFYNDYEDIQVAQFEAGSGGASSRIVNAGKATYQGLEIELTALITQGLLAELSYGYLDAEFDEYLARNPATDREENIADVTTVSRAPENSGNLGLQYDFEPWSFGALSARVDVQYTDGFTFHPFQNQFDSADDRTIVNARLSLKDINVGSSGSLRIAGWVKNATDEEYREWGIDFGTLGFAGDTYGRPRTYGVDLIYEFR</sequence>
<dbReference type="PANTHER" id="PTHR32552:SF81">
    <property type="entry name" value="TONB-DEPENDENT OUTER MEMBRANE RECEPTOR"/>
    <property type="match status" value="1"/>
</dbReference>
<evidence type="ECO:0000256" key="1">
    <source>
        <dbReference type="ARBA" id="ARBA00004571"/>
    </source>
</evidence>
<dbReference type="GO" id="GO:0009279">
    <property type="term" value="C:cell outer membrane"/>
    <property type="evidence" value="ECO:0007669"/>
    <property type="project" value="UniProtKB-SubCell"/>
</dbReference>
<dbReference type="GO" id="GO:0006826">
    <property type="term" value="P:iron ion transport"/>
    <property type="evidence" value="ECO:0007669"/>
    <property type="project" value="UniProtKB-KW"/>
</dbReference>
<keyword evidence="5 11" id="KW-0812">Transmembrane</keyword>
<dbReference type="Proteomes" id="UP000321039">
    <property type="component" value="Unassembled WGS sequence"/>
</dbReference>
<feature type="domain" description="TonB-dependent receptor-like beta-barrel" evidence="13">
    <location>
        <begin position="278"/>
        <end position="777"/>
    </location>
</feature>
<dbReference type="InterPro" id="IPR039426">
    <property type="entry name" value="TonB-dep_rcpt-like"/>
</dbReference>
<keyword evidence="6" id="KW-0408">Iron</keyword>
<proteinExistence type="inferred from homology"/>
<evidence type="ECO:0000256" key="10">
    <source>
        <dbReference type="ARBA" id="ARBA00023237"/>
    </source>
</evidence>
<dbReference type="Gene3D" id="2.40.170.20">
    <property type="entry name" value="TonB-dependent receptor, beta-barrel domain"/>
    <property type="match status" value="2"/>
</dbReference>
<evidence type="ECO:0000256" key="8">
    <source>
        <dbReference type="ARBA" id="ARBA00023077"/>
    </source>
</evidence>
<keyword evidence="7" id="KW-0406">Ion transport</keyword>
<keyword evidence="3 11" id="KW-1134">Transmembrane beta strand</keyword>
<evidence type="ECO:0000256" key="4">
    <source>
        <dbReference type="ARBA" id="ARBA00022496"/>
    </source>
</evidence>
<organism evidence="15 16">
    <name type="scientific">Parahaliea maris</name>
    <dbReference type="NCBI Taxonomy" id="2716870"/>
    <lineage>
        <taxon>Bacteria</taxon>
        <taxon>Pseudomonadati</taxon>
        <taxon>Pseudomonadota</taxon>
        <taxon>Gammaproteobacteria</taxon>
        <taxon>Cellvibrionales</taxon>
        <taxon>Halieaceae</taxon>
        <taxon>Parahaliea</taxon>
    </lineage>
</organism>
<comment type="similarity">
    <text evidence="11 12">Belongs to the TonB-dependent receptor family.</text>
</comment>
<protein>
    <submittedName>
        <fullName evidence="15">TonB-dependent receptor</fullName>
    </submittedName>
</protein>
<dbReference type="Pfam" id="PF07715">
    <property type="entry name" value="Plug"/>
    <property type="match status" value="1"/>
</dbReference>
<evidence type="ECO:0000313" key="15">
    <source>
        <dbReference type="EMBL" id="TXS95350.1"/>
    </source>
</evidence>
<dbReference type="SUPFAM" id="SSF56935">
    <property type="entry name" value="Porins"/>
    <property type="match status" value="1"/>
</dbReference>
<gene>
    <name evidence="15" type="ORF">FV139_05495</name>
</gene>
<comment type="caution">
    <text evidence="15">The sequence shown here is derived from an EMBL/GenBank/DDBJ whole genome shotgun (WGS) entry which is preliminary data.</text>
</comment>
<evidence type="ECO:0000256" key="12">
    <source>
        <dbReference type="RuleBase" id="RU003357"/>
    </source>
</evidence>
<feature type="domain" description="TonB-dependent receptor plug" evidence="14">
    <location>
        <begin position="51"/>
        <end position="160"/>
    </location>
</feature>
<dbReference type="RefSeq" id="WP_148067261.1">
    <property type="nucleotide sequence ID" value="NZ_VRZA01000002.1"/>
</dbReference>
<keyword evidence="16" id="KW-1185">Reference proteome</keyword>
<dbReference type="Pfam" id="PF00593">
    <property type="entry name" value="TonB_dep_Rec_b-barrel"/>
    <property type="match status" value="1"/>
</dbReference>
<keyword evidence="9 11" id="KW-0472">Membrane</keyword>
<comment type="subcellular location">
    <subcellularLocation>
        <location evidence="1 11">Cell outer membrane</location>
        <topology evidence="1 11">Multi-pass membrane protein</topology>
    </subcellularLocation>
</comment>
<accession>A0A5C9A6F6</accession>
<evidence type="ECO:0000256" key="3">
    <source>
        <dbReference type="ARBA" id="ARBA00022452"/>
    </source>
</evidence>
<evidence type="ECO:0000259" key="13">
    <source>
        <dbReference type="Pfam" id="PF00593"/>
    </source>
</evidence>
<dbReference type="AlphaFoldDB" id="A0A5C9A6F6"/>
<dbReference type="EMBL" id="VRZA01000002">
    <property type="protein sequence ID" value="TXS95350.1"/>
    <property type="molecule type" value="Genomic_DNA"/>
</dbReference>
<dbReference type="InterPro" id="IPR000531">
    <property type="entry name" value="Beta-barrel_TonB"/>
</dbReference>
<keyword evidence="4" id="KW-0410">Iron transport</keyword>
<keyword evidence="10 11" id="KW-0998">Cell outer membrane</keyword>
<evidence type="ECO:0000256" key="5">
    <source>
        <dbReference type="ARBA" id="ARBA00022692"/>
    </source>
</evidence>
<evidence type="ECO:0000313" key="16">
    <source>
        <dbReference type="Proteomes" id="UP000321039"/>
    </source>
</evidence>
<dbReference type="InterPro" id="IPR012910">
    <property type="entry name" value="Plug_dom"/>
</dbReference>
<keyword evidence="2 11" id="KW-0813">Transport</keyword>
<evidence type="ECO:0000256" key="9">
    <source>
        <dbReference type="ARBA" id="ARBA00023136"/>
    </source>
</evidence>
<keyword evidence="8 12" id="KW-0798">TonB box</keyword>
<dbReference type="InterPro" id="IPR036942">
    <property type="entry name" value="Beta-barrel_TonB_sf"/>
</dbReference>
<evidence type="ECO:0000259" key="14">
    <source>
        <dbReference type="Pfam" id="PF07715"/>
    </source>
</evidence>
<evidence type="ECO:0000256" key="7">
    <source>
        <dbReference type="ARBA" id="ARBA00023065"/>
    </source>
</evidence>
<dbReference type="PANTHER" id="PTHR32552">
    <property type="entry name" value="FERRICHROME IRON RECEPTOR-RELATED"/>
    <property type="match status" value="1"/>
</dbReference>
<evidence type="ECO:0000256" key="2">
    <source>
        <dbReference type="ARBA" id="ARBA00022448"/>
    </source>
</evidence>
<name>A0A5C9A6F6_9GAMM</name>
<evidence type="ECO:0000256" key="6">
    <source>
        <dbReference type="ARBA" id="ARBA00023004"/>
    </source>
</evidence>
<reference evidence="15 16" key="1">
    <citation type="submission" date="2019-08" db="EMBL/GenBank/DDBJ databases">
        <title>Parahaliea maris sp. nov., isolated from the surface seawater.</title>
        <authorList>
            <person name="Liu Y."/>
        </authorList>
    </citation>
    <scope>NUCLEOTIDE SEQUENCE [LARGE SCALE GENOMIC DNA]</scope>
    <source>
        <strain evidence="15 16">HSLHS9</strain>
    </source>
</reference>